<gene>
    <name evidence="8" type="primary">SP3</name>
</gene>
<dbReference type="AlphaFoldDB" id="A0A8F2FA41"/>
<dbReference type="PANTHER" id="PTHR11461">
    <property type="entry name" value="SERINE PROTEASE INHIBITOR, SERPIN"/>
    <property type="match status" value="1"/>
</dbReference>
<proteinExistence type="evidence at transcript level"/>
<organism evidence="8">
    <name type="scientific">Psoroptes ovis</name>
    <name type="common">Sheep scab mite</name>
    <dbReference type="NCBI Taxonomy" id="83912"/>
    <lineage>
        <taxon>Eukaryota</taxon>
        <taxon>Metazoa</taxon>
        <taxon>Ecdysozoa</taxon>
        <taxon>Arthropoda</taxon>
        <taxon>Chelicerata</taxon>
        <taxon>Arachnida</taxon>
        <taxon>Acari</taxon>
        <taxon>Acariformes</taxon>
        <taxon>Sarcoptiformes</taxon>
        <taxon>Astigmata</taxon>
        <taxon>Psoroptidia</taxon>
        <taxon>Sarcoptoidea</taxon>
        <taxon>Psoroptidae</taxon>
        <taxon>Psoroptes</taxon>
    </lineage>
</organism>
<feature type="chain" id="PRO_5034362873" evidence="6">
    <location>
        <begin position="24"/>
        <end position="420"/>
    </location>
</feature>
<dbReference type="PROSITE" id="PS00284">
    <property type="entry name" value="SERPIN"/>
    <property type="match status" value="1"/>
</dbReference>
<evidence type="ECO:0000313" key="8">
    <source>
        <dbReference type="EMBL" id="QWT72211.2"/>
    </source>
</evidence>
<dbReference type="SMART" id="SM00093">
    <property type="entry name" value="SERPIN"/>
    <property type="match status" value="1"/>
</dbReference>
<dbReference type="Gene3D" id="2.30.39.10">
    <property type="entry name" value="Alpha-1-antitrypsin, domain 1"/>
    <property type="match status" value="1"/>
</dbReference>
<dbReference type="PANTHER" id="PTHR11461:SF211">
    <property type="entry name" value="GH10112P-RELATED"/>
    <property type="match status" value="1"/>
</dbReference>
<accession>A0A8F2FA41</accession>
<dbReference type="InterPro" id="IPR023795">
    <property type="entry name" value="Serpin_CS"/>
</dbReference>
<keyword evidence="2" id="KW-0646">Protease inhibitor</keyword>
<reference evidence="8" key="1">
    <citation type="journal article" date="2021" name="Int. J. Biol. Macromol.">
        <title>Molecular characterization of four novel serpins in Psoroptes ovis var. cuniculi and their implications in the host-parasite interaction.</title>
        <authorList>
            <person name="Zhang C."/>
            <person name="Gu X."/>
            <person name="Chen Y."/>
            <person name="Zhang R."/>
            <person name="Zhou Y."/>
            <person name="Huang C."/>
            <person name="Wang C."/>
            <person name="Xiong L."/>
            <person name="Xie Y."/>
            <person name="Yang G."/>
            <person name="He R."/>
            <person name="Zhou X."/>
            <person name="Yang D."/>
            <person name="Jing B."/>
            <person name="Peng X."/>
            <person name="He Z."/>
        </authorList>
    </citation>
    <scope>NUCLEOTIDE SEQUENCE</scope>
</reference>
<dbReference type="Gene3D" id="3.30.497.10">
    <property type="entry name" value="Antithrombin, subunit I, domain 2"/>
    <property type="match status" value="1"/>
</dbReference>
<evidence type="ECO:0000256" key="1">
    <source>
        <dbReference type="ARBA" id="ARBA00009500"/>
    </source>
</evidence>
<dbReference type="InterPro" id="IPR036186">
    <property type="entry name" value="Serpin_sf"/>
</dbReference>
<feature type="domain" description="Serpin" evidence="7">
    <location>
        <begin position="42"/>
        <end position="420"/>
    </location>
</feature>
<sequence length="420" mass="48500">MFKLIFVSLISTILFQSISFTYSLPEPIVPKEFVLASNTFGINLFHRKSLENEQQQKQRENIFLSPFSVSIIMAMLQQGSNGETFDQINYVSNFKMANVDNKERLAQQSLKLIEQLSQLDSNGLNKLSLKMANALMINKNYRIRENFNETMFRYFDSELLEADFIRESELVMATINHWCSARTNGMIENFLRQPPSQTTQMALINAIYFKGNWRNRFQVNQTMPGTFYGLNNETYDDVLFMKRQGRVSQTYLTELESHLVEFPYEGEDVSMFAILPKQSSSKNLMYIRKALNPWYIESIISRLSEEDNDATVVFPKLRIMGKYDLKETLKDMGLVNIFEFGRADLSGITEDLPIAVDDVRHQALIDINEDGTEAAASTYIGFVKMSLQPSSIYKFDHPFILFIRHNLSGQLLFLGEIHKP</sequence>
<dbReference type="SUPFAM" id="SSF56574">
    <property type="entry name" value="Serpins"/>
    <property type="match status" value="1"/>
</dbReference>
<keyword evidence="6" id="KW-0732">Signal</keyword>
<dbReference type="InterPro" id="IPR042185">
    <property type="entry name" value="Serpin_sf_2"/>
</dbReference>
<evidence type="ECO:0000256" key="5">
    <source>
        <dbReference type="RuleBase" id="RU000411"/>
    </source>
</evidence>
<keyword evidence="4" id="KW-0325">Glycoprotein</keyword>
<comment type="similarity">
    <text evidence="1 5">Belongs to the serpin family.</text>
</comment>
<dbReference type="GO" id="GO:0005615">
    <property type="term" value="C:extracellular space"/>
    <property type="evidence" value="ECO:0007669"/>
    <property type="project" value="InterPro"/>
</dbReference>
<dbReference type="GO" id="GO:0004867">
    <property type="term" value="F:serine-type endopeptidase inhibitor activity"/>
    <property type="evidence" value="ECO:0007669"/>
    <property type="project" value="UniProtKB-KW"/>
</dbReference>
<dbReference type="EMBL" id="MW436472">
    <property type="protein sequence ID" value="QWT72211.2"/>
    <property type="molecule type" value="mRNA"/>
</dbReference>
<protein>
    <submittedName>
        <fullName evidence="8">Serpin 3</fullName>
    </submittedName>
</protein>
<dbReference type="InterPro" id="IPR000215">
    <property type="entry name" value="Serpin_fam"/>
</dbReference>
<evidence type="ECO:0000256" key="2">
    <source>
        <dbReference type="ARBA" id="ARBA00022690"/>
    </source>
</evidence>
<evidence type="ECO:0000256" key="3">
    <source>
        <dbReference type="ARBA" id="ARBA00022900"/>
    </source>
</evidence>
<keyword evidence="3" id="KW-0722">Serine protease inhibitor</keyword>
<dbReference type="InterPro" id="IPR042178">
    <property type="entry name" value="Serpin_sf_1"/>
</dbReference>
<name>A0A8F2FA41_PSOOV</name>
<feature type="signal peptide" evidence="6">
    <location>
        <begin position="1"/>
        <end position="23"/>
    </location>
</feature>
<evidence type="ECO:0000256" key="4">
    <source>
        <dbReference type="ARBA" id="ARBA00023180"/>
    </source>
</evidence>
<evidence type="ECO:0000256" key="6">
    <source>
        <dbReference type="SAM" id="SignalP"/>
    </source>
</evidence>
<evidence type="ECO:0000259" key="7">
    <source>
        <dbReference type="SMART" id="SM00093"/>
    </source>
</evidence>
<dbReference type="InterPro" id="IPR023796">
    <property type="entry name" value="Serpin_dom"/>
</dbReference>
<dbReference type="Pfam" id="PF00079">
    <property type="entry name" value="Serpin"/>
    <property type="match status" value="1"/>
</dbReference>